<dbReference type="Proteomes" id="UP000290958">
    <property type="component" value="Unassembled WGS sequence"/>
</dbReference>
<dbReference type="GO" id="GO:0004497">
    <property type="term" value="F:monooxygenase activity"/>
    <property type="evidence" value="ECO:0007669"/>
    <property type="project" value="UniProtKB-KW"/>
</dbReference>
<dbReference type="SUPFAM" id="SSF54909">
    <property type="entry name" value="Dimeric alpha+beta barrel"/>
    <property type="match status" value="1"/>
</dbReference>
<dbReference type="OrthoDB" id="5738530at2"/>
<dbReference type="InterPro" id="IPR007138">
    <property type="entry name" value="ABM_dom"/>
</dbReference>
<proteinExistence type="predicted"/>
<protein>
    <submittedName>
        <fullName evidence="2">Antibiotic biosynthesis monooxygenase</fullName>
    </submittedName>
</protein>
<evidence type="ECO:0000313" key="3">
    <source>
        <dbReference type="Proteomes" id="UP000290958"/>
    </source>
</evidence>
<accession>A0A4Q1KMM2</accession>
<feature type="domain" description="ABM" evidence="1">
    <location>
        <begin position="19"/>
        <end position="74"/>
    </location>
</feature>
<name>A0A4Q1KMM2_9SPHN</name>
<gene>
    <name evidence="2" type="ORF">EQG66_00945</name>
</gene>
<evidence type="ECO:0000259" key="1">
    <source>
        <dbReference type="Pfam" id="PF03992"/>
    </source>
</evidence>
<comment type="caution">
    <text evidence="2">The sequence shown here is derived from an EMBL/GenBank/DDBJ whole genome shotgun (WGS) entry which is preliminary data.</text>
</comment>
<dbReference type="InterPro" id="IPR011008">
    <property type="entry name" value="Dimeric_a/b-barrel"/>
</dbReference>
<sequence>MEGVDGFHVLIIHEVEDYERWKAIFDDAATIRREAGEIAYQLLAYDTDARRVVHFSRWTSLDAARAFFESPRLVEIRRVAGVCAPEFLYLNEIEAKIL</sequence>
<dbReference type="AlphaFoldDB" id="A0A4Q1KMM2"/>
<keyword evidence="2" id="KW-0560">Oxidoreductase</keyword>
<keyword evidence="3" id="KW-1185">Reference proteome</keyword>
<reference evidence="3" key="1">
    <citation type="submission" date="2019-01" db="EMBL/GenBank/DDBJ databases">
        <title>Cytophagaceae bacterium strain CAR-16.</title>
        <authorList>
            <person name="Chen W.-M."/>
        </authorList>
    </citation>
    <scope>NUCLEOTIDE SEQUENCE [LARGE SCALE GENOMIC DNA]</scope>
    <source>
        <strain evidence="3">CHR27</strain>
    </source>
</reference>
<dbReference type="Pfam" id="PF03992">
    <property type="entry name" value="ABM"/>
    <property type="match status" value="1"/>
</dbReference>
<dbReference type="Gene3D" id="3.30.70.100">
    <property type="match status" value="1"/>
</dbReference>
<keyword evidence="2" id="KW-0503">Monooxygenase</keyword>
<dbReference type="EMBL" id="SBKP01000001">
    <property type="protein sequence ID" value="RXR31158.1"/>
    <property type="molecule type" value="Genomic_DNA"/>
</dbReference>
<organism evidence="2 3">
    <name type="scientific">Sphingobium fluviale</name>
    <dbReference type="NCBI Taxonomy" id="2506423"/>
    <lineage>
        <taxon>Bacteria</taxon>
        <taxon>Pseudomonadati</taxon>
        <taxon>Pseudomonadota</taxon>
        <taxon>Alphaproteobacteria</taxon>
        <taxon>Sphingomonadales</taxon>
        <taxon>Sphingomonadaceae</taxon>
        <taxon>Sphingobium</taxon>
    </lineage>
</organism>
<evidence type="ECO:0000313" key="2">
    <source>
        <dbReference type="EMBL" id="RXR31158.1"/>
    </source>
</evidence>